<feature type="chain" id="PRO_5012522530" evidence="2">
    <location>
        <begin position="19"/>
        <end position="377"/>
    </location>
</feature>
<protein>
    <submittedName>
        <fullName evidence="3">Uncharacterized protein</fullName>
    </submittedName>
</protein>
<dbReference type="Proteomes" id="UP000184432">
    <property type="component" value="Unassembled WGS sequence"/>
</dbReference>
<feature type="region of interest" description="Disordered" evidence="1">
    <location>
        <begin position="68"/>
        <end position="124"/>
    </location>
</feature>
<keyword evidence="2" id="KW-0732">Signal</keyword>
<organism evidence="3 4">
    <name type="scientific">Aquimarina spongiae</name>
    <dbReference type="NCBI Taxonomy" id="570521"/>
    <lineage>
        <taxon>Bacteria</taxon>
        <taxon>Pseudomonadati</taxon>
        <taxon>Bacteroidota</taxon>
        <taxon>Flavobacteriia</taxon>
        <taxon>Flavobacteriales</taxon>
        <taxon>Flavobacteriaceae</taxon>
        <taxon>Aquimarina</taxon>
    </lineage>
</organism>
<evidence type="ECO:0000313" key="4">
    <source>
        <dbReference type="Proteomes" id="UP000184432"/>
    </source>
</evidence>
<name>A0A1M6A3D4_9FLAO</name>
<accession>A0A1M6A3D4</accession>
<feature type="compositionally biased region" description="Low complexity" evidence="1">
    <location>
        <begin position="157"/>
        <end position="194"/>
    </location>
</feature>
<evidence type="ECO:0000256" key="2">
    <source>
        <dbReference type="SAM" id="SignalP"/>
    </source>
</evidence>
<proteinExistence type="predicted"/>
<evidence type="ECO:0000256" key="1">
    <source>
        <dbReference type="SAM" id="MobiDB-lite"/>
    </source>
</evidence>
<dbReference type="OrthoDB" id="623514at2"/>
<feature type="region of interest" description="Disordered" evidence="1">
    <location>
        <begin position="151"/>
        <end position="264"/>
    </location>
</feature>
<feature type="signal peptide" evidence="2">
    <location>
        <begin position="1"/>
        <end position="18"/>
    </location>
</feature>
<reference evidence="4" key="1">
    <citation type="submission" date="2016-11" db="EMBL/GenBank/DDBJ databases">
        <authorList>
            <person name="Varghese N."/>
            <person name="Submissions S."/>
        </authorList>
    </citation>
    <scope>NUCLEOTIDE SEQUENCE [LARGE SCALE GENOMIC DNA]</scope>
    <source>
        <strain evidence="4">DSM 22623</strain>
    </source>
</reference>
<gene>
    <name evidence="3" type="ORF">SAMN04488508_10152</name>
</gene>
<feature type="compositionally biased region" description="Polar residues" evidence="1">
    <location>
        <begin position="204"/>
        <end position="226"/>
    </location>
</feature>
<keyword evidence="4" id="KW-1185">Reference proteome</keyword>
<feature type="compositionally biased region" description="Polar residues" evidence="1">
    <location>
        <begin position="73"/>
        <end position="124"/>
    </location>
</feature>
<dbReference type="RefSeq" id="WP_073312387.1">
    <property type="nucleotide sequence ID" value="NZ_FQYP01000001.1"/>
</dbReference>
<sequence>MKNLLLSFALLISSLGWTQNTNDVITLKNGSVIIGKITEFNYNSNVSIQTQDGYNFTFRANDLKSVKKLPATNEPTNTPIPNQNYANSNSNQGITSSTNQFTNTQPSVNQGVPSGANTWDQRSYTPNIQNNLQNQQLPNPNQQFAANTSANAYGQNYPNTSTYQQPQTYPNTQPAQNFQNPQQTQNFQGQNQYQSANVLPVNPSPQNVSPQYGNTGNNYANPNPSNRYAPPQGYTQNQFVPTPVPSPTPTTVPAPTPAPKAVQSSDIFTNVDNYGSITKTAPVDCSRGFGNYGFINKTGRDILVSLQKQQSDGVYGDFKEISIIAGSRGYFNNMKAESYPFFIKQKSLVGNNRNDYVILGRGKIKIEKCKTTFIEIK</sequence>
<evidence type="ECO:0000313" key="3">
    <source>
        <dbReference type="EMBL" id="SHI30859.1"/>
    </source>
</evidence>
<dbReference type="EMBL" id="FQYP01000001">
    <property type="protein sequence ID" value="SHI30859.1"/>
    <property type="molecule type" value="Genomic_DNA"/>
</dbReference>
<dbReference type="AlphaFoldDB" id="A0A1M6A3D4"/>
<feature type="compositionally biased region" description="Pro residues" evidence="1">
    <location>
        <begin position="242"/>
        <end position="258"/>
    </location>
</feature>